<protein>
    <submittedName>
        <fullName evidence="1">Uncharacterized protein</fullName>
    </submittedName>
</protein>
<evidence type="ECO:0000313" key="2">
    <source>
        <dbReference type="Proteomes" id="UP001426770"/>
    </source>
</evidence>
<dbReference type="EMBL" id="BAABRR010000002">
    <property type="protein sequence ID" value="GAA5518075.1"/>
    <property type="molecule type" value="Genomic_DNA"/>
</dbReference>
<dbReference type="RefSeq" id="WP_286213961.1">
    <property type="nucleotide sequence ID" value="NZ_AP027736.1"/>
</dbReference>
<sequence>MAMSREALSEVAAIAAASPQVTLRLETLDGATVLIGDHGTGAMCIDGFRRLMAAWVDGCEPHVARVDFPGARYHAGMLAVPGLRYFVTHLSAEHTARCLRERTRWPDEAHAIVREDLLLDISVVQVMSSELDEDALEDAAREAQAACVVEELCREVEAA</sequence>
<reference evidence="1 2" key="1">
    <citation type="submission" date="2024-02" db="EMBL/GenBank/DDBJ databases">
        <title>Lysinimicrobium sediminis NBRC 112286.</title>
        <authorList>
            <person name="Ichikawa N."/>
            <person name="Katano-Makiyama Y."/>
            <person name="Hidaka K."/>
        </authorList>
    </citation>
    <scope>NUCLEOTIDE SEQUENCE [LARGE SCALE GENOMIC DNA]</scope>
    <source>
        <strain evidence="1 2">NBRC 112286</strain>
    </source>
</reference>
<organism evidence="1 2">
    <name type="scientific">Demequina sediminis</name>
    <dbReference type="NCBI Taxonomy" id="1930058"/>
    <lineage>
        <taxon>Bacteria</taxon>
        <taxon>Bacillati</taxon>
        <taxon>Actinomycetota</taxon>
        <taxon>Actinomycetes</taxon>
        <taxon>Micrococcales</taxon>
        <taxon>Demequinaceae</taxon>
        <taxon>Demequina</taxon>
    </lineage>
</organism>
<dbReference type="Proteomes" id="UP001426770">
    <property type="component" value="Unassembled WGS sequence"/>
</dbReference>
<gene>
    <name evidence="1" type="ORF">Lsed01_00492</name>
</gene>
<keyword evidence="2" id="KW-1185">Reference proteome</keyword>
<evidence type="ECO:0000313" key="1">
    <source>
        <dbReference type="EMBL" id="GAA5518075.1"/>
    </source>
</evidence>
<comment type="caution">
    <text evidence="1">The sequence shown here is derived from an EMBL/GenBank/DDBJ whole genome shotgun (WGS) entry which is preliminary data.</text>
</comment>
<accession>A0ABP9WE38</accession>
<proteinExistence type="predicted"/>
<name>A0ABP9WE38_9MICO</name>